<dbReference type="HOGENOM" id="CLU_1711231_0_0_14"/>
<evidence type="ECO:0000313" key="2">
    <source>
        <dbReference type="EMBL" id="CBZ40798.1"/>
    </source>
</evidence>
<dbReference type="KEGG" id="msk:MSUIS_07050"/>
<feature type="compositionally biased region" description="Low complexity" evidence="1">
    <location>
        <begin position="59"/>
        <end position="70"/>
    </location>
</feature>
<name>F0V2B7_MYCS3</name>
<accession>F0V2B7</accession>
<evidence type="ECO:0000256" key="1">
    <source>
        <dbReference type="SAM" id="MobiDB-lite"/>
    </source>
</evidence>
<dbReference type="Proteomes" id="UP000008645">
    <property type="component" value="Chromosome"/>
</dbReference>
<evidence type="ECO:0000313" key="3">
    <source>
        <dbReference type="Proteomes" id="UP000008645"/>
    </source>
</evidence>
<proteinExistence type="predicted"/>
<reference evidence="2 3" key="1">
    <citation type="journal article" date="2011" name="J. Bacteriol.">
        <title>Complete genome sequence of the hemotrophic Mycoplasma suis strain KI3806.</title>
        <authorList>
            <person name="Oehlerking J."/>
            <person name="Kube M."/>
            <person name="Felder K.M."/>
            <person name="Matter D."/>
            <person name="Wittenbrink M.M."/>
            <person name="Schwarzenbach S."/>
            <person name="Kramer M.M."/>
            <person name="Hoelzle K."/>
            <person name="Hoelzle L.E."/>
        </authorList>
    </citation>
    <scope>NUCLEOTIDE SEQUENCE [LARGE SCALE GENOMIC DNA]</scope>
    <source>
        <strain evidence="3">KI_3806</strain>
    </source>
</reference>
<feature type="region of interest" description="Disordered" evidence="1">
    <location>
        <begin position="18"/>
        <end position="91"/>
    </location>
</feature>
<dbReference type="EMBL" id="FQ790233">
    <property type="protein sequence ID" value="CBZ40798.1"/>
    <property type="molecule type" value="Genomic_DNA"/>
</dbReference>
<sequence length="153" mass="17281">MIRFFWFLGGGIGSGLGSLLGSSQQPQSELVKKEEGPQGPSSSINEKETVQKEIKVKPKSSSQTPTQSKSRTPRSVNTGQQVNKPRKSYSSMTLQEKIDWAIERFTKQGWTLWKEEGVMKKWERHGDKTCDHTKYLDGDLRPLSITCYKTVVS</sequence>
<protein>
    <submittedName>
        <fullName evidence="2">Uncharacterized protein</fullName>
    </submittedName>
</protein>
<dbReference type="AlphaFoldDB" id="F0V2B7"/>
<organism evidence="2 3">
    <name type="scientific">Mycoplasma suis (strain KI_3806)</name>
    <dbReference type="NCBI Taxonomy" id="708248"/>
    <lineage>
        <taxon>Bacteria</taxon>
        <taxon>Bacillati</taxon>
        <taxon>Mycoplasmatota</taxon>
        <taxon>Mollicutes</taxon>
        <taxon>Mycoplasmataceae</taxon>
        <taxon>Mycoplasma</taxon>
    </lineage>
</organism>
<feature type="compositionally biased region" description="Polar residues" evidence="1">
    <location>
        <begin position="74"/>
        <end position="91"/>
    </location>
</feature>
<gene>
    <name evidence="2" type="ORF">MSUIS_07050</name>
</gene>
<feature type="compositionally biased region" description="Basic and acidic residues" evidence="1">
    <location>
        <begin position="45"/>
        <end position="56"/>
    </location>
</feature>
<dbReference type="RefSeq" id="WP_013609399.1">
    <property type="nucleotide sequence ID" value="NC_015153.1"/>
</dbReference>